<dbReference type="AlphaFoldDB" id="A0A8J2PM26"/>
<organism evidence="1 2">
    <name type="scientific">Allacma fusca</name>
    <dbReference type="NCBI Taxonomy" id="39272"/>
    <lineage>
        <taxon>Eukaryota</taxon>
        <taxon>Metazoa</taxon>
        <taxon>Ecdysozoa</taxon>
        <taxon>Arthropoda</taxon>
        <taxon>Hexapoda</taxon>
        <taxon>Collembola</taxon>
        <taxon>Symphypleona</taxon>
        <taxon>Sminthuridae</taxon>
        <taxon>Allacma</taxon>
    </lineage>
</organism>
<sequence length="42" mass="5098">YELLKDEDMKKAYDQTGEWPSEKFEIDLTRFDVRIDMNAVEQ</sequence>
<evidence type="ECO:0000313" key="2">
    <source>
        <dbReference type="Proteomes" id="UP000708208"/>
    </source>
</evidence>
<proteinExistence type="predicted"/>
<feature type="non-terminal residue" evidence="1">
    <location>
        <position position="42"/>
    </location>
</feature>
<reference evidence="1" key="1">
    <citation type="submission" date="2021-06" db="EMBL/GenBank/DDBJ databases">
        <authorList>
            <person name="Hodson N. C."/>
            <person name="Mongue J. A."/>
            <person name="Jaron S. K."/>
        </authorList>
    </citation>
    <scope>NUCLEOTIDE SEQUENCE</scope>
</reference>
<comment type="caution">
    <text evidence="1">The sequence shown here is derived from an EMBL/GenBank/DDBJ whole genome shotgun (WGS) entry which is preliminary data.</text>
</comment>
<accession>A0A8J2PM26</accession>
<evidence type="ECO:0000313" key="1">
    <source>
        <dbReference type="EMBL" id="CAG7818684.1"/>
    </source>
</evidence>
<dbReference type="EMBL" id="CAJVCH010427848">
    <property type="protein sequence ID" value="CAG7818684.1"/>
    <property type="molecule type" value="Genomic_DNA"/>
</dbReference>
<protein>
    <submittedName>
        <fullName evidence="1">Uncharacterized protein</fullName>
    </submittedName>
</protein>
<dbReference type="Proteomes" id="UP000708208">
    <property type="component" value="Unassembled WGS sequence"/>
</dbReference>
<gene>
    <name evidence="1" type="ORF">AFUS01_LOCUS29171</name>
</gene>
<feature type="non-terminal residue" evidence="1">
    <location>
        <position position="1"/>
    </location>
</feature>
<dbReference type="OrthoDB" id="110024at2759"/>
<keyword evidence="2" id="KW-1185">Reference proteome</keyword>
<name>A0A8J2PM26_9HEXA</name>